<reference evidence="2" key="1">
    <citation type="submission" date="2016-04" db="EMBL/GenBank/DDBJ databases">
        <title>Comparative genomics of biotechnologically important yeasts.</title>
        <authorList>
            <consortium name="DOE Joint Genome Institute"/>
            <person name="Riley R."/>
            <person name="Haridas S."/>
            <person name="Wolfe K.H."/>
            <person name="Lopes M.R."/>
            <person name="Hittinger C.T."/>
            <person name="Goker M."/>
            <person name="Salamov A."/>
            <person name="Wisecaver J."/>
            <person name="Long T.M."/>
            <person name="Aerts A.L."/>
            <person name="Barry K."/>
            <person name="Choi C."/>
            <person name="Clum A."/>
            <person name="Coughlan A.Y."/>
            <person name="Deshpande S."/>
            <person name="Douglass A.P."/>
            <person name="Hanson S.J."/>
            <person name="Klenk H.-P."/>
            <person name="Labutti K."/>
            <person name="Lapidus A."/>
            <person name="Lindquist E."/>
            <person name="Lipzen A."/>
            <person name="Meier-Kolthoff J.P."/>
            <person name="Ohm R.A."/>
            <person name="Otillar R.P."/>
            <person name="Pangilinan J."/>
            <person name="Peng Y."/>
            <person name="Rokas A."/>
            <person name="Rosa C.A."/>
            <person name="Scheuner C."/>
            <person name="Sibirny A.A."/>
            <person name="Slot J.C."/>
            <person name="Stielow J.B."/>
            <person name="Sun H."/>
            <person name="Kurtzman C.P."/>
            <person name="Blackwell M."/>
            <person name="Grigoriev I.V."/>
            <person name="Jeffries T.W."/>
        </authorList>
    </citation>
    <scope>NUCLEOTIDE SEQUENCE [LARGE SCALE GENOMIC DNA]</scope>
    <source>
        <strain evidence="2">NRRL YB-2248</strain>
    </source>
</reference>
<dbReference type="Proteomes" id="UP000094801">
    <property type="component" value="Unassembled WGS sequence"/>
</dbReference>
<dbReference type="EMBL" id="KV453861">
    <property type="protein sequence ID" value="ODV83721.1"/>
    <property type="molecule type" value="Genomic_DNA"/>
</dbReference>
<dbReference type="OrthoDB" id="88410at2759"/>
<evidence type="ECO:0000313" key="2">
    <source>
        <dbReference type="Proteomes" id="UP000094801"/>
    </source>
</evidence>
<keyword evidence="2" id="KW-1185">Reference proteome</keyword>
<name>A0A1E4SW42_9ASCO</name>
<evidence type="ECO:0000313" key="1">
    <source>
        <dbReference type="EMBL" id="ODV83721.1"/>
    </source>
</evidence>
<proteinExistence type="predicted"/>
<dbReference type="AlphaFoldDB" id="A0A1E4SW42"/>
<sequence length="59" mass="6405">MCRPAVCTNCSKNTWIGCGLHIPLAMSQSSKDTWCECQHPDPPVTSTEYPPKVGTGIAR</sequence>
<gene>
    <name evidence="1" type="ORF">CANARDRAFT_202637</name>
</gene>
<organism evidence="1 2">
    <name type="scientific">[Candida] arabinofermentans NRRL YB-2248</name>
    <dbReference type="NCBI Taxonomy" id="983967"/>
    <lineage>
        <taxon>Eukaryota</taxon>
        <taxon>Fungi</taxon>
        <taxon>Dikarya</taxon>
        <taxon>Ascomycota</taxon>
        <taxon>Saccharomycotina</taxon>
        <taxon>Pichiomycetes</taxon>
        <taxon>Pichiales</taxon>
        <taxon>Pichiaceae</taxon>
        <taxon>Ogataea</taxon>
        <taxon>Ogataea/Candida clade</taxon>
    </lineage>
</organism>
<accession>A0A1E4SW42</accession>
<protein>
    <submittedName>
        <fullName evidence="1">Uncharacterized protein</fullName>
    </submittedName>
</protein>